<name>A0ABS5VR89_9BACT</name>
<evidence type="ECO:0000256" key="1">
    <source>
        <dbReference type="SAM" id="MobiDB-lite"/>
    </source>
</evidence>
<accession>A0ABS5VR89</accession>
<dbReference type="Pfam" id="PF02810">
    <property type="entry name" value="SEC-C"/>
    <property type="match status" value="1"/>
</dbReference>
<evidence type="ECO:0000313" key="3">
    <source>
        <dbReference type="Proteomes" id="UP000772618"/>
    </source>
</evidence>
<comment type="caution">
    <text evidence="2">The sequence shown here is derived from an EMBL/GenBank/DDBJ whole genome shotgun (WGS) entry which is preliminary data.</text>
</comment>
<dbReference type="Gene3D" id="3.10.450.50">
    <property type="match status" value="1"/>
</dbReference>
<feature type="non-terminal residue" evidence="2">
    <location>
        <position position="1"/>
    </location>
</feature>
<keyword evidence="3" id="KW-1185">Reference proteome</keyword>
<protein>
    <submittedName>
        <fullName evidence="2">SEC-C domain-containing protein</fullName>
    </submittedName>
</protein>
<gene>
    <name evidence="2" type="ORF">KK060_11640</name>
</gene>
<proteinExistence type="predicted"/>
<dbReference type="RefSeq" id="WP_254153899.1">
    <property type="nucleotide sequence ID" value="NZ_JAHESD010000022.1"/>
</dbReference>
<reference evidence="2 3" key="1">
    <citation type="submission" date="2021-05" db="EMBL/GenBank/DDBJ databases">
        <title>A Polyphasic approach of four new species of the genus Ohtaekwangia: Ohtaekwangia histidinii sp. nov., Ohtaekwangia cretensis sp. nov., Ohtaekwangia indiensis sp. nov., Ohtaekwangia reichenbachii sp. nov. from diverse environment.</title>
        <authorList>
            <person name="Octaviana S."/>
        </authorList>
    </citation>
    <scope>NUCLEOTIDE SEQUENCE [LARGE SCALE GENOMIC DNA]</scope>
    <source>
        <strain evidence="2 3">PWU20</strain>
    </source>
</reference>
<dbReference type="Proteomes" id="UP000772618">
    <property type="component" value="Unassembled WGS sequence"/>
</dbReference>
<sequence>NILEDASKSSTLSNEDRFWALDALTFWDTQDRLYEQVLNRIDQMEELDRKGNLRTKAKIALVMKQMIAAGFTGNLKGIESAYSAAVELVENDRNFIRIVSYNRAYAYYHASDYSKVKSIIDALITEYYNHLNLTPSDVTAKGADHILPIVSKIPTWQDDLKRLADCLDLLASAKKQLGYKLDMEQIHALKFYTMCQAIPSAIRVGLNVVDQLMRVNPKEARNIIENSILPIVQLPEFVKYQFQVRLQYAVVLASNGELEAARLETEKNRANAVSQKQKEELERQVLIINRLAGNAGKKANLTLSKSNYINKKRNISIPKPSPAPAQSKKIGRNDPCYCGSGIKYKKCHGS</sequence>
<dbReference type="SUPFAM" id="SSF103642">
    <property type="entry name" value="Sec-C motif"/>
    <property type="match status" value="1"/>
</dbReference>
<dbReference type="InterPro" id="IPR004027">
    <property type="entry name" value="SEC_C_motif"/>
</dbReference>
<evidence type="ECO:0000313" key="2">
    <source>
        <dbReference type="EMBL" id="MBT1703938.1"/>
    </source>
</evidence>
<feature type="region of interest" description="Disordered" evidence="1">
    <location>
        <begin position="312"/>
        <end position="334"/>
    </location>
</feature>
<dbReference type="EMBL" id="JAHESD010000022">
    <property type="protein sequence ID" value="MBT1703938.1"/>
    <property type="molecule type" value="Genomic_DNA"/>
</dbReference>
<organism evidence="2 3">
    <name type="scientific">Chryseosolibacter indicus</name>
    <dbReference type="NCBI Taxonomy" id="2782351"/>
    <lineage>
        <taxon>Bacteria</taxon>
        <taxon>Pseudomonadati</taxon>
        <taxon>Bacteroidota</taxon>
        <taxon>Cytophagia</taxon>
        <taxon>Cytophagales</taxon>
        <taxon>Chryseotaleaceae</taxon>
        <taxon>Chryseosolibacter</taxon>
    </lineage>
</organism>